<organism evidence="3 4">
    <name type="scientific">Botrimarina colliarenosi</name>
    <dbReference type="NCBI Taxonomy" id="2528001"/>
    <lineage>
        <taxon>Bacteria</taxon>
        <taxon>Pseudomonadati</taxon>
        <taxon>Planctomycetota</taxon>
        <taxon>Planctomycetia</taxon>
        <taxon>Pirellulales</taxon>
        <taxon>Lacipirellulaceae</taxon>
        <taxon>Botrimarina</taxon>
    </lineage>
</organism>
<dbReference type="InterPro" id="IPR017961">
    <property type="entry name" value="DNA_pol_Y-fam_little_finger"/>
</dbReference>
<comment type="caution">
    <text evidence="3">The sequence shown here is derived from an EMBL/GenBank/DDBJ whole genome shotgun (WGS) entry which is preliminary data.</text>
</comment>
<accession>A0A5C6AJ12</accession>
<dbReference type="GO" id="GO:0003887">
    <property type="term" value="F:DNA-directed DNA polymerase activity"/>
    <property type="evidence" value="ECO:0007669"/>
    <property type="project" value="UniProtKB-KW"/>
</dbReference>
<dbReference type="PANTHER" id="PTHR11076:SF33">
    <property type="entry name" value="DNA POLYMERASE KAPPA"/>
    <property type="match status" value="1"/>
</dbReference>
<dbReference type="AlphaFoldDB" id="A0A5C6AJ12"/>
<feature type="domain" description="UmuC" evidence="2">
    <location>
        <begin position="6"/>
        <end position="189"/>
    </location>
</feature>
<sequence length="419" mass="46585">MPQVDWLFLDMNAFFASAEQQMRPELRGRPVAVVPMMTDTTCCIAASYEARAYGIKTGTNVGQARRQCPGLVLVKGRHEDYVRLHHEILAAIETVLPIEKVCSIDEVACRLSPPDREVDRARQVGERAKLAIKEQVGAQLRCSVGLATNRLLAKLASNLKKPDGLSVITREELPRRLYALELREFTGIGANMQRRLAERGVRTTRQLCGLSCDALVEVWGSRVGALWWHWLRGEEADERATHRRTVGHSHVLAPELRTDEGARGVLVRLLHKAAARLRKLGYVARRIEFGVRYVGDRGGGARGGKWRARVNLARCSDTPTMLKALDTAWRLRSADDLAATPLKVSLSLWKLEPAGGMVLPLFAEERQATQAARTMDAVNAAFGAGSMYFASMHETRDSAPMRIAFSHIPELEPERDPTP</sequence>
<evidence type="ECO:0000256" key="1">
    <source>
        <dbReference type="ARBA" id="ARBA00010945"/>
    </source>
</evidence>
<evidence type="ECO:0000259" key="2">
    <source>
        <dbReference type="PROSITE" id="PS50173"/>
    </source>
</evidence>
<dbReference type="Pfam" id="PF11799">
    <property type="entry name" value="IMS_C"/>
    <property type="match status" value="1"/>
</dbReference>
<evidence type="ECO:0000313" key="3">
    <source>
        <dbReference type="EMBL" id="TWT99376.1"/>
    </source>
</evidence>
<dbReference type="CDD" id="cd00424">
    <property type="entry name" value="PolY"/>
    <property type="match status" value="1"/>
</dbReference>
<keyword evidence="3" id="KW-0548">Nucleotidyltransferase</keyword>
<dbReference type="Pfam" id="PF00817">
    <property type="entry name" value="IMS"/>
    <property type="match status" value="1"/>
</dbReference>
<dbReference type="EMBL" id="SJPR01000001">
    <property type="protein sequence ID" value="TWT99376.1"/>
    <property type="molecule type" value="Genomic_DNA"/>
</dbReference>
<keyword evidence="4" id="KW-1185">Reference proteome</keyword>
<reference evidence="3 4" key="1">
    <citation type="submission" date="2019-02" db="EMBL/GenBank/DDBJ databases">
        <title>Deep-cultivation of Planctomycetes and their phenomic and genomic characterization uncovers novel biology.</title>
        <authorList>
            <person name="Wiegand S."/>
            <person name="Jogler M."/>
            <person name="Boedeker C."/>
            <person name="Pinto D."/>
            <person name="Vollmers J."/>
            <person name="Rivas-Marin E."/>
            <person name="Kohn T."/>
            <person name="Peeters S.H."/>
            <person name="Heuer A."/>
            <person name="Rast P."/>
            <person name="Oberbeckmann S."/>
            <person name="Bunk B."/>
            <person name="Jeske O."/>
            <person name="Meyerdierks A."/>
            <person name="Storesund J.E."/>
            <person name="Kallscheuer N."/>
            <person name="Luecker S."/>
            <person name="Lage O.M."/>
            <person name="Pohl T."/>
            <person name="Merkel B.J."/>
            <person name="Hornburger P."/>
            <person name="Mueller R.-W."/>
            <person name="Bruemmer F."/>
            <person name="Labrenz M."/>
            <person name="Spormann A.M."/>
            <person name="Op Den Camp H."/>
            <person name="Overmann J."/>
            <person name="Amann R."/>
            <person name="Jetten M.S.M."/>
            <person name="Mascher T."/>
            <person name="Medema M.H."/>
            <person name="Devos D.P."/>
            <person name="Kaster A.-K."/>
            <person name="Ovreas L."/>
            <person name="Rohde M."/>
            <person name="Galperin M.Y."/>
            <person name="Jogler C."/>
        </authorList>
    </citation>
    <scope>NUCLEOTIDE SEQUENCE [LARGE SCALE GENOMIC DNA]</scope>
    <source>
        <strain evidence="3 4">Pla108</strain>
    </source>
</reference>
<dbReference type="InterPro" id="IPR043502">
    <property type="entry name" value="DNA/RNA_pol_sf"/>
</dbReference>
<proteinExistence type="inferred from homology"/>
<dbReference type="PANTHER" id="PTHR11076">
    <property type="entry name" value="DNA REPAIR POLYMERASE UMUC / TRANSFERASE FAMILY MEMBER"/>
    <property type="match status" value="1"/>
</dbReference>
<dbReference type="InterPro" id="IPR001126">
    <property type="entry name" value="UmuC"/>
</dbReference>
<dbReference type="SUPFAM" id="SSF56672">
    <property type="entry name" value="DNA/RNA polymerases"/>
    <property type="match status" value="1"/>
</dbReference>
<dbReference type="GO" id="GO:0009432">
    <property type="term" value="P:SOS response"/>
    <property type="evidence" value="ECO:0007669"/>
    <property type="project" value="TreeGrafter"/>
</dbReference>
<dbReference type="Gene3D" id="3.40.1170.60">
    <property type="match status" value="1"/>
</dbReference>
<dbReference type="PROSITE" id="PS50173">
    <property type="entry name" value="UMUC"/>
    <property type="match status" value="1"/>
</dbReference>
<dbReference type="GO" id="GO:0005829">
    <property type="term" value="C:cytosol"/>
    <property type="evidence" value="ECO:0007669"/>
    <property type="project" value="TreeGrafter"/>
</dbReference>
<dbReference type="Proteomes" id="UP000317421">
    <property type="component" value="Unassembled WGS sequence"/>
</dbReference>
<dbReference type="EC" id="2.7.7.7" evidence="3"/>
<comment type="similarity">
    <text evidence="1">Belongs to the DNA polymerase type-Y family.</text>
</comment>
<dbReference type="GO" id="GO:0006281">
    <property type="term" value="P:DNA repair"/>
    <property type="evidence" value="ECO:0007669"/>
    <property type="project" value="InterPro"/>
</dbReference>
<dbReference type="InterPro" id="IPR050116">
    <property type="entry name" value="DNA_polymerase-Y"/>
</dbReference>
<dbReference type="GO" id="GO:0003684">
    <property type="term" value="F:damaged DNA binding"/>
    <property type="evidence" value="ECO:0007669"/>
    <property type="project" value="InterPro"/>
</dbReference>
<dbReference type="Gene3D" id="3.30.70.270">
    <property type="match status" value="1"/>
</dbReference>
<dbReference type="GO" id="GO:0042276">
    <property type="term" value="P:error-prone translesion synthesis"/>
    <property type="evidence" value="ECO:0007669"/>
    <property type="project" value="TreeGrafter"/>
</dbReference>
<evidence type="ECO:0000313" key="4">
    <source>
        <dbReference type="Proteomes" id="UP000317421"/>
    </source>
</evidence>
<protein>
    <submittedName>
        <fullName evidence="3">DNA polymerase IV</fullName>
        <ecNumber evidence="3">2.7.7.7</ecNumber>
    </submittedName>
</protein>
<dbReference type="InterPro" id="IPR043128">
    <property type="entry name" value="Rev_trsase/Diguanyl_cyclase"/>
</dbReference>
<keyword evidence="3" id="KW-0808">Transferase</keyword>
<dbReference type="Gene3D" id="1.10.150.20">
    <property type="entry name" value="5' to 3' exonuclease, C-terminal subdomain"/>
    <property type="match status" value="1"/>
</dbReference>
<name>A0A5C6AJ12_9BACT</name>
<gene>
    <name evidence="3" type="primary">dinB</name>
    <name evidence="3" type="ORF">Pla108_03130</name>
</gene>